<accession>A0A2G8K6H9</accession>
<dbReference type="InterPro" id="IPR007110">
    <property type="entry name" value="Ig-like_dom"/>
</dbReference>
<dbReference type="EMBL" id="MRZV01000838">
    <property type="protein sequence ID" value="PIK43618.1"/>
    <property type="molecule type" value="Genomic_DNA"/>
</dbReference>
<sequence>MLVRTVSTGMFVTLNLLDSSQGTIYDTASQVSVQVSFRLHFLREPVQQLFLQPGQINQLDCIYDKTLQGPTHSWYRNDSRVDEEYIQDFPNGTLRFKIGEAASTSASQREHFEGKYRCCISDASQTVCSSESTVLFPTLSPAEVIPSRTNGVLGETLRLFCDVQGNPEPGVTWYQDQDLLQADDERVIILPNKVIQISSVEAADAGEYICAAENIAGSVVSQGTIIGVNEHPVSSLDARSDILNVTDTDVVGGIGEDVLLECLVRKNSNVEILWTKGTEDVPGGRGVRLGKGNLLIKNASVSDNGTYVCTSIDSNSLITKKLHVRLTIEAPPTFVKVPEDTMEKAEGVTVAFKCTAEGVPTPNVVWYRDGKRLRLGGRFSQKFSSWLWVYNLNPTDTGLYQCFASNHLGGIYLTSF</sequence>
<reference evidence="4 5" key="1">
    <citation type="journal article" date="2017" name="PLoS Biol.">
        <title>The sea cucumber genome provides insights into morphological evolution and visceral regeneration.</title>
        <authorList>
            <person name="Zhang X."/>
            <person name="Sun L."/>
            <person name="Yuan J."/>
            <person name="Sun Y."/>
            <person name="Gao Y."/>
            <person name="Zhang L."/>
            <person name="Li S."/>
            <person name="Dai H."/>
            <person name="Hamel J.F."/>
            <person name="Liu C."/>
            <person name="Yu Y."/>
            <person name="Liu S."/>
            <person name="Lin W."/>
            <person name="Guo K."/>
            <person name="Jin S."/>
            <person name="Xu P."/>
            <person name="Storey K.B."/>
            <person name="Huan P."/>
            <person name="Zhang T."/>
            <person name="Zhou Y."/>
            <person name="Zhang J."/>
            <person name="Lin C."/>
            <person name="Li X."/>
            <person name="Xing L."/>
            <person name="Huo D."/>
            <person name="Sun M."/>
            <person name="Wang L."/>
            <person name="Mercier A."/>
            <person name="Li F."/>
            <person name="Yang H."/>
            <person name="Xiang J."/>
        </authorList>
    </citation>
    <scope>NUCLEOTIDE SEQUENCE [LARGE SCALE GENOMIC DNA]</scope>
    <source>
        <strain evidence="4">Shaxun</strain>
        <tissue evidence="4">Muscle</tissue>
    </source>
</reference>
<dbReference type="SUPFAM" id="SSF48726">
    <property type="entry name" value="Immunoglobulin"/>
    <property type="match status" value="3"/>
</dbReference>
<evidence type="ECO:0000256" key="2">
    <source>
        <dbReference type="ARBA" id="ARBA00023319"/>
    </source>
</evidence>
<dbReference type="Proteomes" id="UP000230750">
    <property type="component" value="Unassembled WGS sequence"/>
</dbReference>
<dbReference type="Gene3D" id="2.60.40.10">
    <property type="entry name" value="Immunoglobulins"/>
    <property type="match status" value="4"/>
</dbReference>
<dbReference type="OrthoDB" id="438268at2759"/>
<dbReference type="PROSITE" id="PS50835">
    <property type="entry name" value="IG_LIKE"/>
    <property type="match status" value="4"/>
</dbReference>
<evidence type="ECO:0000259" key="3">
    <source>
        <dbReference type="PROSITE" id="PS50835"/>
    </source>
</evidence>
<evidence type="ECO:0000313" key="4">
    <source>
        <dbReference type="EMBL" id="PIK43618.1"/>
    </source>
</evidence>
<dbReference type="SMART" id="SM00408">
    <property type="entry name" value="IGc2"/>
    <property type="match status" value="3"/>
</dbReference>
<dbReference type="STRING" id="307972.A0A2G8K6H9"/>
<dbReference type="Pfam" id="PF13927">
    <property type="entry name" value="Ig_3"/>
    <property type="match status" value="2"/>
</dbReference>
<keyword evidence="5" id="KW-1185">Reference proteome</keyword>
<feature type="domain" description="Ig-like" evidence="3">
    <location>
        <begin position="137"/>
        <end position="226"/>
    </location>
</feature>
<comment type="caution">
    <text evidence="4">The sequence shown here is derived from an EMBL/GenBank/DDBJ whole genome shotgun (WGS) entry which is preliminary data.</text>
</comment>
<keyword evidence="2" id="KW-0393">Immunoglobulin domain</keyword>
<name>A0A2G8K6H9_STIJA</name>
<dbReference type="FunFam" id="2.60.40.10:FF:000032">
    <property type="entry name" value="palladin isoform X1"/>
    <property type="match status" value="1"/>
</dbReference>
<organism evidence="4 5">
    <name type="scientific">Stichopus japonicus</name>
    <name type="common">Sea cucumber</name>
    <dbReference type="NCBI Taxonomy" id="307972"/>
    <lineage>
        <taxon>Eukaryota</taxon>
        <taxon>Metazoa</taxon>
        <taxon>Echinodermata</taxon>
        <taxon>Eleutherozoa</taxon>
        <taxon>Echinozoa</taxon>
        <taxon>Holothuroidea</taxon>
        <taxon>Aspidochirotacea</taxon>
        <taxon>Aspidochirotida</taxon>
        <taxon>Stichopodidae</taxon>
        <taxon>Apostichopus</taxon>
    </lineage>
</organism>
<dbReference type="PANTHER" id="PTHR10075">
    <property type="entry name" value="BASIGIN RELATED"/>
    <property type="match status" value="1"/>
</dbReference>
<dbReference type="FunFam" id="2.60.40.10:FF:000107">
    <property type="entry name" value="Myosin, light chain kinase a"/>
    <property type="match status" value="1"/>
</dbReference>
<feature type="domain" description="Ig-like" evidence="3">
    <location>
        <begin position="232"/>
        <end position="325"/>
    </location>
</feature>
<dbReference type="InterPro" id="IPR036179">
    <property type="entry name" value="Ig-like_dom_sf"/>
</dbReference>
<gene>
    <name evidence="4" type="ORF">BSL78_19529</name>
</gene>
<evidence type="ECO:0000313" key="5">
    <source>
        <dbReference type="Proteomes" id="UP000230750"/>
    </source>
</evidence>
<dbReference type="Pfam" id="PF07679">
    <property type="entry name" value="I-set"/>
    <property type="match status" value="1"/>
</dbReference>
<dbReference type="InterPro" id="IPR003598">
    <property type="entry name" value="Ig_sub2"/>
</dbReference>
<dbReference type="InterPro" id="IPR013783">
    <property type="entry name" value="Ig-like_fold"/>
</dbReference>
<feature type="domain" description="Ig-like" evidence="3">
    <location>
        <begin position="54"/>
        <end position="135"/>
    </location>
</feature>
<dbReference type="InterPro" id="IPR013098">
    <property type="entry name" value="Ig_I-set"/>
</dbReference>
<protein>
    <submittedName>
        <fullName evidence="4">Putative protogenin</fullName>
    </submittedName>
</protein>
<dbReference type="AlphaFoldDB" id="A0A2G8K6H9"/>
<feature type="domain" description="Ig-like" evidence="3">
    <location>
        <begin position="332"/>
        <end position="416"/>
    </location>
</feature>
<evidence type="ECO:0000256" key="1">
    <source>
        <dbReference type="ARBA" id="ARBA00023157"/>
    </source>
</evidence>
<proteinExistence type="predicted"/>
<dbReference type="SMART" id="SM00409">
    <property type="entry name" value="IG"/>
    <property type="match status" value="3"/>
</dbReference>
<dbReference type="InterPro" id="IPR003599">
    <property type="entry name" value="Ig_sub"/>
</dbReference>
<keyword evidence="1" id="KW-1015">Disulfide bond</keyword>
<dbReference type="PANTHER" id="PTHR10075:SF100">
    <property type="entry name" value="FASCICLIN-2"/>
    <property type="match status" value="1"/>
</dbReference>